<reference evidence="2" key="1">
    <citation type="journal article" date="2019" name="Int. J. Syst. Evol. Microbiol.">
        <title>The Global Catalogue of Microorganisms (GCM) 10K type strain sequencing project: providing services to taxonomists for standard genome sequencing and annotation.</title>
        <authorList>
            <consortium name="The Broad Institute Genomics Platform"/>
            <consortium name="The Broad Institute Genome Sequencing Center for Infectious Disease"/>
            <person name="Wu L."/>
            <person name="Ma J."/>
        </authorList>
    </citation>
    <scope>NUCLEOTIDE SEQUENCE [LARGE SCALE GENOMIC DNA]</scope>
    <source>
        <strain evidence="2">CCM 7480</strain>
    </source>
</reference>
<protein>
    <recommendedName>
        <fullName evidence="3">CcoQ/FixQ family Cbb3-type cytochrome c oxidase assembly chaperone</fullName>
    </recommendedName>
</protein>
<evidence type="ECO:0000313" key="2">
    <source>
        <dbReference type="Proteomes" id="UP001595665"/>
    </source>
</evidence>
<sequence length="61" mass="7031">MNVRAIGLTITVVDIAYVVIRLWKAFNSPDGERYLKRRMQGPFVPLTPEEQARDKARKLDS</sequence>
<name>A0ABV7PJ61_9BURK</name>
<organism evidence="1 2">
    <name type="scientific">Massilia haematophila</name>
    <dbReference type="NCBI Taxonomy" id="457923"/>
    <lineage>
        <taxon>Bacteria</taxon>
        <taxon>Pseudomonadati</taxon>
        <taxon>Pseudomonadota</taxon>
        <taxon>Betaproteobacteria</taxon>
        <taxon>Burkholderiales</taxon>
        <taxon>Oxalobacteraceae</taxon>
        <taxon>Telluria group</taxon>
        <taxon>Massilia</taxon>
    </lineage>
</organism>
<dbReference type="RefSeq" id="WP_312550729.1">
    <property type="nucleotide sequence ID" value="NZ_JBHRVV010000001.1"/>
</dbReference>
<proteinExistence type="predicted"/>
<accession>A0ABV7PJ61</accession>
<evidence type="ECO:0000313" key="1">
    <source>
        <dbReference type="EMBL" id="MFC3459189.1"/>
    </source>
</evidence>
<keyword evidence="2" id="KW-1185">Reference proteome</keyword>
<comment type="caution">
    <text evidence="1">The sequence shown here is derived from an EMBL/GenBank/DDBJ whole genome shotgun (WGS) entry which is preliminary data.</text>
</comment>
<dbReference type="EMBL" id="JBHRVV010000001">
    <property type="protein sequence ID" value="MFC3459189.1"/>
    <property type="molecule type" value="Genomic_DNA"/>
</dbReference>
<evidence type="ECO:0008006" key="3">
    <source>
        <dbReference type="Google" id="ProtNLM"/>
    </source>
</evidence>
<dbReference type="Proteomes" id="UP001595665">
    <property type="component" value="Unassembled WGS sequence"/>
</dbReference>
<gene>
    <name evidence="1" type="ORF">ACFOPH_13185</name>
</gene>